<keyword evidence="9" id="KW-0067">ATP-binding</keyword>
<dbReference type="Proteomes" id="UP000719412">
    <property type="component" value="Unassembled WGS sequence"/>
</dbReference>
<dbReference type="Gene3D" id="1.20.5.730">
    <property type="entry name" value="Single helix bin"/>
    <property type="match status" value="1"/>
</dbReference>
<feature type="region of interest" description="Disordered" evidence="13">
    <location>
        <begin position="935"/>
        <end position="984"/>
    </location>
</feature>
<evidence type="ECO:0000256" key="6">
    <source>
        <dbReference type="ARBA" id="ARBA00022741"/>
    </source>
</evidence>
<comment type="subcellular location">
    <subcellularLocation>
        <location evidence="1">Nucleus</location>
    </subcellularLocation>
</comment>
<evidence type="ECO:0000256" key="12">
    <source>
        <dbReference type="SAM" id="Coils"/>
    </source>
</evidence>
<evidence type="ECO:0000256" key="2">
    <source>
        <dbReference type="ARBA" id="ARBA00010077"/>
    </source>
</evidence>
<dbReference type="EMBL" id="JABDTM020025235">
    <property type="protein sequence ID" value="KAH0813482.1"/>
    <property type="molecule type" value="Genomic_DNA"/>
</dbReference>
<feature type="region of interest" description="Disordered" evidence="13">
    <location>
        <begin position="1838"/>
        <end position="1874"/>
    </location>
</feature>
<evidence type="ECO:0000256" key="4">
    <source>
        <dbReference type="ARBA" id="ARBA00022598"/>
    </source>
</evidence>
<dbReference type="InterPro" id="IPR017455">
    <property type="entry name" value="Znf_FYVE-rel"/>
</dbReference>
<feature type="compositionally biased region" description="Acidic residues" evidence="13">
    <location>
        <begin position="958"/>
        <end position="975"/>
    </location>
</feature>
<dbReference type="InterPro" id="IPR013083">
    <property type="entry name" value="Znf_RING/FYVE/PHD"/>
</dbReference>
<dbReference type="GO" id="GO:0008270">
    <property type="term" value="F:zinc ion binding"/>
    <property type="evidence" value="ECO:0007669"/>
    <property type="project" value="UniProtKB-KW"/>
</dbReference>
<proteinExistence type="inferred from homology"/>
<dbReference type="GO" id="GO:0000226">
    <property type="term" value="P:microtubule cytoskeleton organization"/>
    <property type="evidence" value="ECO:0007669"/>
    <property type="project" value="TreeGrafter"/>
</dbReference>
<evidence type="ECO:0000256" key="5">
    <source>
        <dbReference type="ARBA" id="ARBA00022723"/>
    </source>
</evidence>
<dbReference type="Pfam" id="PF12494">
    <property type="entry name" value="DUF3695"/>
    <property type="match status" value="1"/>
</dbReference>
<dbReference type="GO" id="GO:0070740">
    <property type="term" value="F:tubulin-glutamic acid ligase activity"/>
    <property type="evidence" value="ECO:0007669"/>
    <property type="project" value="TreeGrafter"/>
</dbReference>
<keyword evidence="6" id="KW-0547">Nucleotide-binding</keyword>
<evidence type="ECO:0000256" key="7">
    <source>
        <dbReference type="ARBA" id="ARBA00022771"/>
    </source>
</evidence>
<dbReference type="Pfam" id="PF01363">
    <property type="entry name" value="FYVE"/>
    <property type="match status" value="1"/>
</dbReference>
<feature type="region of interest" description="Disordered" evidence="13">
    <location>
        <begin position="1899"/>
        <end position="1950"/>
    </location>
</feature>
<feature type="compositionally biased region" description="Basic residues" evidence="13">
    <location>
        <begin position="1914"/>
        <end position="1941"/>
    </location>
</feature>
<dbReference type="GO" id="GO:0042254">
    <property type="term" value="P:ribosome biogenesis"/>
    <property type="evidence" value="ECO:0007669"/>
    <property type="project" value="UniProtKB-KW"/>
</dbReference>
<keyword evidence="7 11" id="KW-0863">Zinc-finger</keyword>
<dbReference type="InterPro" id="IPR007023">
    <property type="entry name" value="Ribosom_reg"/>
</dbReference>
<evidence type="ECO:0000256" key="11">
    <source>
        <dbReference type="PROSITE-ProRule" id="PRU00091"/>
    </source>
</evidence>
<dbReference type="CDD" id="cd15739">
    <property type="entry name" value="FYVE_RABE_unchar"/>
    <property type="match status" value="1"/>
</dbReference>
<dbReference type="InterPro" id="IPR022179">
    <property type="entry name" value="CFAP276"/>
</dbReference>
<feature type="coiled-coil region" evidence="12">
    <location>
        <begin position="821"/>
        <end position="848"/>
    </location>
</feature>
<dbReference type="SUPFAM" id="SSF103652">
    <property type="entry name" value="G protein-binding domain"/>
    <property type="match status" value="1"/>
</dbReference>
<protein>
    <recommendedName>
        <fullName evidence="14">FYVE-type domain-containing protein</fullName>
    </recommendedName>
</protein>
<feature type="compositionally biased region" description="Basic and acidic residues" evidence="13">
    <location>
        <begin position="234"/>
        <end position="244"/>
    </location>
</feature>
<dbReference type="PANTHER" id="PTHR12241">
    <property type="entry name" value="TUBULIN POLYGLUTAMYLASE"/>
    <property type="match status" value="1"/>
</dbReference>
<feature type="coiled-coil region" evidence="12">
    <location>
        <begin position="423"/>
        <end position="538"/>
    </location>
</feature>
<reference evidence="15" key="2">
    <citation type="submission" date="2021-08" db="EMBL/GenBank/DDBJ databases">
        <authorList>
            <person name="Eriksson T."/>
        </authorList>
    </citation>
    <scope>NUCLEOTIDE SEQUENCE</scope>
    <source>
        <strain evidence="15">Stoneville</strain>
        <tissue evidence="15">Whole head</tissue>
    </source>
</reference>
<gene>
    <name evidence="15" type="ORF">GEV33_009311</name>
</gene>
<dbReference type="PANTHER" id="PTHR12241:SF162">
    <property type="entry name" value="TUBULIN MONOGLUTAMYLASE TTLL4"/>
    <property type="match status" value="1"/>
</dbReference>
<dbReference type="FunFam" id="1.20.5.730:FF:000005">
    <property type="entry name" value="RABaptiN (Rab effector)"/>
    <property type="match status" value="1"/>
</dbReference>
<dbReference type="InterPro" id="IPR011011">
    <property type="entry name" value="Znf_FYVE_PHD"/>
</dbReference>
<dbReference type="GO" id="GO:0005524">
    <property type="term" value="F:ATP binding"/>
    <property type="evidence" value="ECO:0007669"/>
    <property type="project" value="UniProtKB-KW"/>
</dbReference>
<name>A0A8J6HFZ8_TENMO</name>
<evidence type="ECO:0000256" key="1">
    <source>
        <dbReference type="ARBA" id="ARBA00004123"/>
    </source>
</evidence>
<dbReference type="PROSITE" id="PS51221">
    <property type="entry name" value="TTL"/>
    <property type="match status" value="1"/>
</dbReference>
<dbReference type="InterPro" id="IPR000306">
    <property type="entry name" value="Znf_FYVE"/>
</dbReference>
<dbReference type="SUPFAM" id="SSF57903">
    <property type="entry name" value="FYVE/PHD zinc finger"/>
    <property type="match status" value="1"/>
</dbReference>
<dbReference type="SUPFAM" id="SSF56059">
    <property type="entry name" value="Glutathione synthetase ATP-binding domain-like"/>
    <property type="match status" value="1"/>
</dbReference>
<feature type="region of interest" description="Disordered" evidence="13">
    <location>
        <begin position="2136"/>
        <end position="2167"/>
    </location>
</feature>
<keyword evidence="4" id="KW-0436">Ligase</keyword>
<feature type="domain" description="FYVE-type" evidence="14">
    <location>
        <begin position="568"/>
        <end position="626"/>
    </location>
</feature>
<reference evidence="15" key="1">
    <citation type="journal article" date="2020" name="J Insects Food Feed">
        <title>The yellow mealworm (Tenebrio molitor) genome: a resource for the emerging insects as food and feed industry.</title>
        <authorList>
            <person name="Eriksson T."/>
            <person name="Andere A."/>
            <person name="Kelstrup H."/>
            <person name="Emery V."/>
            <person name="Picard C."/>
        </authorList>
    </citation>
    <scope>NUCLEOTIDE SEQUENCE</scope>
    <source>
        <strain evidence="15">Stoneville</strain>
        <tissue evidence="15">Whole head</tissue>
    </source>
</reference>
<evidence type="ECO:0000256" key="10">
    <source>
        <dbReference type="ARBA" id="ARBA00023242"/>
    </source>
</evidence>
<dbReference type="InterPro" id="IPR015390">
    <property type="entry name" value="Rabaptin_Rab5-bd_dom"/>
</dbReference>
<feature type="coiled-coil region" evidence="12">
    <location>
        <begin position="11"/>
        <end position="145"/>
    </location>
</feature>
<keyword evidence="10" id="KW-0539">Nucleus</keyword>
<comment type="similarity">
    <text evidence="2">Belongs to the RRS1 family.</text>
</comment>
<dbReference type="GO" id="GO:0036064">
    <property type="term" value="C:ciliary basal body"/>
    <property type="evidence" value="ECO:0007669"/>
    <property type="project" value="TreeGrafter"/>
</dbReference>
<feature type="compositionally biased region" description="Basic and acidic residues" evidence="13">
    <location>
        <begin position="1899"/>
        <end position="1913"/>
    </location>
</feature>
<dbReference type="Gene3D" id="3.30.470.20">
    <property type="entry name" value="ATP-grasp fold, B domain"/>
    <property type="match status" value="1"/>
</dbReference>
<dbReference type="Pfam" id="PF04939">
    <property type="entry name" value="RRS1"/>
    <property type="match status" value="1"/>
</dbReference>
<keyword evidence="3" id="KW-0690">Ribosome biogenesis</keyword>
<evidence type="ECO:0000256" key="9">
    <source>
        <dbReference type="ARBA" id="ARBA00022840"/>
    </source>
</evidence>
<evidence type="ECO:0000313" key="15">
    <source>
        <dbReference type="EMBL" id="KAH0813482.1"/>
    </source>
</evidence>
<comment type="caution">
    <text evidence="15">The sequence shown here is derived from an EMBL/GenBank/DDBJ whole genome shotgun (WGS) entry which is preliminary data.</text>
</comment>
<feature type="compositionally biased region" description="Low complexity" evidence="13">
    <location>
        <begin position="938"/>
        <end position="949"/>
    </location>
</feature>
<dbReference type="GO" id="GO:0005634">
    <property type="term" value="C:nucleus"/>
    <property type="evidence" value="ECO:0007669"/>
    <property type="project" value="UniProtKB-SubCell"/>
</dbReference>
<accession>A0A8J6HFZ8</accession>
<dbReference type="InterPro" id="IPR004344">
    <property type="entry name" value="TTL/TTLL_fam"/>
</dbReference>
<feature type="compositionally biased region" description="Polar residues" evidence="13">
    <location>
        <begin position="2140"/>
        <end position="2167"/>
    </location>
</feature>
<keyword evidence="12" id="KW-0175">Coiled coil</keyword>
<dbReference type="SMART" id="SM00064">
    <property type="entry name" value="FYVE"/>
    <property type="match status" value="1"/>
</dbReference>
<dbReference type="Pfam" id="PF03133">
    <property type="entry name" value="TTL"/>
    <property type="match status" value="1"/>
</dbReference>
<evidence type="ECO:0000256" key="3">
    <source>
        <dbReference type="ARBA" id="ARBA00022517"/>
    </source>
</evidence>
<dbReference type="Pfam" id="PF09311">
    <property type="entry name" value="Rab5-bind"/>
    <property type="match status" value="1"/>
</dbReference>
<keyword evidence="16" id="KW-1185">Reference proteome</keyword>
<feature type="region of interest" description="Disordered" evidence="13">
    <location>
        <begin position="234"/>
        <end position="255"/>
    </location>
</feature>
<evidence type="ECO:0000259" key="14">
    <source>
        <dbReference type="PROSITE" id="PS50178"/>
    </source>
</evidence>
<organism evidence="15 16">
    <name type="scientific">Tenebrio molitor</name>
    <name type="common">Yellow mealworm beetle</name>
    <dbReference type="NCBI Taxonomy" id="7067"/>
    <lineage>
        <taxon>Eukaryota</taxon>
        <taxon>Metazoa</taxon>
        <taxon>Ecdysozoa</taxon>
        <taxon>Arthropoda</taxon>
        <taxon>Hexapoda</taxon>
        <taxon>Insecta</taxon>
        <taxon>Pterygota</taxon>
        <taxon>Neoptera</taxon>
        <taxon>Endopterygota</taxon>
        <taxon>Coleoptera</taxon>
        <taxon>Polyphaga</taxon>
        <taxon>Cucujiformia</taxon>
        <taxon>Tenebrionidae</taxon>
        <taxon>Tenebrio</taxon>
    </lineage>
</organism>
<keyword evidence="8" id="KW-0862">Zinc</keyword>
<sequence>MEVGEEQDNPVENVEDEIKKLETEKKRIQDEFNIQRAKMKELFLQKEDELMRRNQENARLNTEILELRRELDDSKSQLVIAGITLENNFEQEKRKANEEIATLQQLVHETVEESSSSRSLYDSELKNLQTYIQQLQNEIIVLKQQKQHSPHHSAQEPSSLAPSVVLNALTKGIVKKLGAEAFTTQDSGDDNVRKTQEDAEVLRSLIGPLEDQIQALKEKLRATDEQLQKCRECGHREQDKHDHPNVSTNTSFDSPKHATSCDMCSNYEDQLVNEQKKTADLEIKVQMAEKAAERHKEDLLKEIGFRKEMEEKWNEKKEEHKQQVAHLTRSTECAEQDLKEMRQMFNQTCSEMNEMLKRLTKGREKIQEELTTLQKENDNLVGKYTIHSQELQSEAINLPNTVEELHELILKHHQDLIIAKIGKEAAEEKVNTLQSDIMLLRDQITNDQHEKELIENNLAQEIDLLKKQKHQLEKEKKLYLANQEKLENTDKANLAQITELQRQIHELHTIKKQLEDQNSELRTRVSSLQQELDTSETVQKDFVRLSQSLQVQLEKIRESDTQVRWQHEEDVEKCPGCHSELIGSKRKEHCRHCGQIFCQSCLTRTVESGASMLPSKVCDVCHTLLVKSSAPLKPAMGDCHLNYNNPTCDEKFCKYSYSSWCPTCEKNSPRRRSKSETNNECRRKCKEMKGASPKKYTRSQEYENMDLELDYESRDFWYEPPKENYRHIRSNQLCELPTSYITNNCQTSKLLPTEYAEKNVRNYEPALKMKQEDLYEVFKYDKTKHLNGFAKKTQSRESTRPPYNYYDNHLSFDTSTYFDKIRDASNLHERYIKEIEAVRERISAWKNSSKKVELDVRNHVKCVPIHSDNNSRLQDRYAKEIEAMRERMEAFKSANSKADVANDIISINQSEIAPRPKKVAIKTRKVNISKMKKVKLPSTKISSTSTQISEFAESDYSGSDESEPEEVNGDDESESLSETTCNGVQGAESEISMLPAQPGGGDTLGWPARPSLFPHIPPYIRFNTHDAEIPIKVPAGRRLFKWKLSTITPIVVRKTLTNSGFAMVRKSNQWLGTWGKHMKSPMFKTLKETQKLNHFPGTFQLGRKDRLWRNFQRLINKFGYKEFGFIPQTFILPQELKILKQSWEYKNGGGGEAWIIKPPASARGVGIKVINKWSQLPKKMSLVVQRYISNPYLINGSKFDLRLYVLVTSFNPLRIYLYPDGLASLSKNPSVLAKYSDDAKDLKDRYVHLTNYSINKLSSQYTANEDANACQGHKWTITKLLEYMSKQGIDTKSLWKNLQQLVIKTIITGESPIHQLCEENMLSRYNCYELFGVDVLLDENLKPWLLEVNISPSLHSSSPLDAHVKGPLVQMLFDLAQFHFPPRLSQLVRQSPQCFEPKLYTTSLTRKEREKHNLFEQYECRQDYLEDVLAELTGDDVRKLTQAEDELTVKGRFERIFPTAQTHKYLNFMEVRYYNRLFDAWETKFEKNRQVGVNLLRALCADKVHLKVAPQTTMHKWLNGFVGVGGRISGYLYPLYRHVQLHSDIQQKAQKHYKQRNFEAQRVAQFQEKDQGGRQWHLNLSDPVLASTTIKSPVLFSPTRLKPDTSCNNMDVVREVLEKSAKEAEKYRSVEVNKLIEIDLGALLAVDSNPLDSTALRSETNEYLLKLTRDNTQLLFNQIWELPTERIDEAIVAKLPKQKFSLPRFRSVPKPRPLTKWEKFAKEKGIVKKKKSKLTWDEQLKKWIPLYGFKRAAAQKDKDWVLEVPQNANPMEDQFAKKIEAKSEKVAKNELQRLRNIAKARNVKIPRFGLTNPDVSSAKELQAAVTVAKSSTASLGKFQGKLPKEKEARGVSAITPGATRKRKLPPVSGAEEKTQNLSIVESVLSKRPKIDMEKAVARHINEEQLQRSEEKKTERPKRSRKSQGGGGKKKPKNSNKGRKGKTSVPAPGKGLAATYVRLSGDQRHMKSLESASAACKINRLEFLLQLRNCVPELDYEGVFVKPLDVLGEEVWRNKELLRPYERMHAHHTLASARRFAYFKPFSHLLPHDDLDFILASPYDHSLEIFPEPIDVYLQAETTGKPTWRRLRNTSDLKSSLDARAGIVPRPTRPNWPEILPYKLNKMHPVIISGLPERRHPSNVKLMNSSHHSPQTNAGYSRQDSDGNCYQY</sequence>
<dbReference type="PROSITE" id="PS50178">
    <property type="entry name" value="ZF_FYVE"/>
    <property type="match status" value="1"/>
</dbReference>
<dbReference type="Gene3D" id="3.30.40.10">
    <property type="entry name" value="Zinc/RING finger domain, C3HC4 (zinc finger)"/>
    <property type="match status" value="1"/>
</dbReference>
<evidence type="ECO:0000256" key="13">
    <source>
        <dbReference type="SAM" id="MobiDB-lite"/>
    </source>
</evidence>
<feature type="coiled-coil region" evidence="12">
    <location>
        <begin position="264"/>
        <end position="383"/>
    </location>
</feature>
<evidence type="ECO:0000256" key="8">
    <source>
        <dbReference type="ARBA" id="ARBA00022833"/>
    </source>
</evidence>
<feature type="coiled-coil region" evidence="12">
    <location>
        <begin position="206"/>
        <end position="233"/>
    </location>
</feature>
<dbReference type="GO" id="GO:0015631">
    <property type="term" value="F:tubulin binding"/>
    <property type="evidence" value="ECO:0007669"/>
    <property type="project" value="TreeGrafter"/>
</dbReference>
<evidence type="ECO:0000313" key="16">
    <source>
        <dbReference type="Proteomes" id="UP000719412"/>
    </source>
</evidence>
<keyword evidence="5" id="KW-0479">Metal-binding</keyword>